<protein>
    <recommendedName>
        <fullName evidence="5">PGF-CTERM sorting domain-containing protein</fullName>
    </recommendedName>
</protein>
<dbReference type="EMBL" id="JBHTBL010000004">
    <property type="protein sequence ID" value="MFC7323986.1"/>
    <property type="molecule type" value="Genomic_DNA"/>
</dbReference>
<evidence type="ECO:0000313" key="4">
    <source>
        <dbReference type="Proteomes" id="UP001596545"/>
    </source>
</evidence>
<reference evidence="3 4" key="1">
    <citation type="journal article" date="2019" name="Int. J. Syst. Evol. Microbiol.">
        <title>The Global Catalogue of Microorganisms (GCM) 10K type strain sequencing project: providing services to taxonomists for standard genome sequencing and annotation.</title>
        <authorList>
            <consortium name="The Broad Institute Genomics Platform"/>
            <consortium name="The Broad Institute Genome Sequencing Center for Infectious Disease"/>
            <person name="Wu L."/>
            <person name="Ma J."/>
        </authorList>
    </citation>
    <scope>NUCLEOTIDE SEQUENCE [LARGE SCALE GENOMIC DNA]</scope>
    <source>
        <strain evidence="3 4">CGMCC 1.12554</strain>
    </source>
</reference>
<dbReference type="Proteomes" id="UP001596545">
    <property type="component" value="Unassembled WGS sequence"/>
</dbReference>
<feature type="compositionally biased region" description="Gly residues" evidence="1">
    <location>
        <begin position="624"/>
        <end position="649"/>
    </location>
</feature>
<feature type="region of interest" description="Disordered" evidence="1">
    <location>
        <begin position="624"/>
        <end position="777"/>
    </location>
</feature>
<gene>
    <name evidence="3" type="ORF">ACFQMF_05240</name>
</gene>
<keyword evidence="2" id="KW-1133">Transmembrane helix</keyword>
<proteinExistence type="predicted"/>
<feature type="compositionally biased region" description="Gly residues" evidence="1">
    <location>
        <begin position="595"/>
        <end position="611"/>
    </location>
</feature>
<dbReference type="AlphaFoldDB" id="A0ABD6AJE4"/>
<organism evidence="3 4">
    <name type="scientific">Halorubrum rutilum</name>
    <dbReference type="NCBI Taxonomy" id="1364933"/>
    <lineage>
        <taxon>Archaea</taxon>
        <taxon>Methanobacteriati</taxon>
        <taxon>Methanobacteriota</taxon>
        <taxon>Stenosarchaea group</taxon>
        <taxon>Halobacteria</taxon>
        <taxon>Halobacteriales</taxon>
        <taxon>Haloferacaceae</taxon>
        <taxon>Halorubrum</taxon>
    </lineage>
</organism>
<dbReference type="RefSeq" id="WP_256408613.1">
    <property type="nucleotide sequence ID" value="NZ_JANHDN010000003.1"/>
</dbReference>
<accession>A0ABD6AJE4</accession>
<evidence type="ECO:0000313" key="3">
    <source>
        <dbReference type="EMBL" id="MFC7323986.1"/>
    </source>
</evidence>
<keyword evidence="2" id="KW-0812">Transmembrane</keyword>
<keyword evidence="2" id="KW-0472">Membrane</keyword>
<comment type="caution">
    <text evidence="3">The sequence shown here is derived from an EMBL/GenBank/DDBJ whole genome shotgun (WGS) entry which is preliminary data.</text>
</comment>
<sequence>MDRRNPTQHRPVTVLVICVIVVSVAAIIICAVPVDGVLWNVDQVENVSVSSSENQTISGIKVYSKTDPVKIKVGKLVEAGAEFDENNTSYDLKNGRATDDSEVIIKDPDTTEATIIVKSSALHDTELFGVEIENMNTSNLSMFNQGLNRINREFIYNSSQSGIYNKTEFSVQPSANISVKSESYDNETDTLSLDEVNLGDNPDNQIVVWNKSSNGNLTERINTTQEKQKSISFENSSIEGEENIAITIQPEWSSSSKVIYAVDSTTITIPRSPVQTAEDKDTNITLNSNLTQPVLGGVYNAKIGPTYNKSRIRLVKISSNRTFATANLSTPDSGRTTIGLNTYAFGNESLTDDLITAGPNATVESVNATASDGTLPPGEYRIEVRSEQGLATTTDEATVAIGSRSTNGMRAYATTDLDRADLGTTDAVRRAIANGTLSPTSTVAPNETVAYAVNATGLSGLPAARGAALENGSDLARLDGLAFGVRSNASTTATGDAGSDSDGAVPRNASVHVDGKGLYLVAEGDDALATDETPADGEAFTAEFRVEDEQLREAAADPTSDHAASTTVSFEAATSEGGVDPSDGSLEVDADQTGEAGGGSGGGGGGAGGGGGGTSAVAGGGGGGGGAGGGGASGGGGGGGGGGAGGTPGAGSSVENSEAGGGGDETRAGVGRTGLRFVSQRGTSVRRGARNGPDRSPVAVAPAGIGSAGGGAASEADESESAVSESTESESEASEPTEGGGPNSPAPESDADAGEPVTPAYEDAPIRATAEDVPGFGPVGTLIALLLAGKVAGYRRGSER</sequence>
<feature type="transmembrane region" description="Helical" evidence="2">
    <location>
        <begin position="12"/>
        <end position="34"/>
    </location>
</feature>
<evidence type="ECO:0008006" key="5">
    <source>
        <dbReference type="Google" id="ProtNLM"/>
    </source>
</evidence>
<keyword evidence="4" id="KW-1185">Reference proteome</keyword>
<evidence type="ECO:0000256" key="1">
    <source>
        <dbReference type="SAM" id="MobiDB-lite"/>
    </source>
</evidence>
<feature type="region of interest" description="Disordered" evidence="1">
    <location>
        <begin position="552"/>
        <end position="611"/>
    </location>
</feature>
<evidence type="ECO:0000256" key="2">
    <source>
        <dbReference type="SAM" id="Phobius"/>
    </source>
</evidence>
<name>A0ABD6AJE4_9EURY</name>